<feature type="domain" description="CCHC-type" evidence="7">
    <location>
        <begin position="352"/>
        <end position="367"/>
    </location>
</feature>
<dbReference type="EMBL" id="NHYD01002913">
    <property type="protein sequence ID" value="PPQ84216.1"/>
    <property type="molecule type" value="Genomic_DNA"/>
</dbReference>
<feature type="domain" description="GRF-type" evidence="8">
    <location>
        <begin position="158"/>
        <end position="199"/>
    </location>
</feature>
<evidence type="ECO:0000256" key="2">
    <source>
        <dbReference type="ARBA" id="ARBA00022723"/>
    </source>
</evidence>
<feature type="region of interest" description="Disordered" evidence="6">
    <location>
        <begin position="402"/>
        <end position="453"/>
    </location>
</feature>
<proteinExistence type="predicted"/>
<dbReference type="Pfam" id="PF00098">
    <property type="entry name" value="zf-CCHC"/>
    <property type="match status" value="2"/>
</dbReference>
<evidence type="ECO:0000256" key="3">
    <source>
        <dbReference type="ARBA" id="ARBA00022771"/>
    </source>
</evidence>
<keyword evidence="4" id="KW-0862">Zinc</keyword>
<dbReference type="GO" id="GO:0008270">
    <property type="term" value="F:zinc ion binding"/>
    <property type="evidence" value="ECO:0007669"/>
    <property type="project" value="UniProtKB-KW"/>
</dbReference>
<keyword evidence="3 5" id="KW-0863">Zinc-finger</keyword>
<dbReference type="InterPro" id="IPR001878">
    <property type="entry name" value="Znf_CCHC"/>
</dbReference>
<evidence type="ECO:0000259" key="7">
    <source>
        <dbReference type="PROSITE" id="PS50158"/>
    </source>
</evidence>
<dbReference type="AlphaFoldDB" id="A0A409X0F4"/>
<keyword evidence="10" id="KW-1185">Reference proteome</keyword>
<evidence type="ECO:0000256" key="5">
    <source>
        <dbReference type="PROSITE-ProRule" id="PRU00047"/>
    </source>
</evidence>
<accession>A0A409X0F4</accession>
<dbReference type="Pfam" id="PF06839">
    <property type="entry name" value="Zn_ribbon_GRF"/>
    <property type="match status" value="2"/>
</dbReference>
<organism evidence="9 10">
    <name type="scientific">Psilocybe cyanescens</name>
    <dbReference type="NCBI Taxonomy" id="93625"/>
    <lineage>
        <taxon>Eukaryota</taxon>
        <taxon>Fungi</taxon>
        <taxon>Dikarya</taxon>
        <taxon>Basidiomycota</taxon>
        <taxon>Agaricomycotina</taxon>
        <taxon>Agaricomycetes</taxon>
        <taxon>Agaricomycetidae</taxon>
        <taxon>Agaricales</taxon>
        <taxon>Agaricineae</taxon>
        <taxon>Strophariaceae</taxon>
        <taxon>Psilocybe</taxon>
    </lineage>
</organism>
<dbReference type="PANTHER" id="PTHR33680">
    <property type="entry name" value="OS07G0190500 PROTEIN"/>
    <property type="match status" value="1"/>
</dbReference>
<protein>
    <recommendedName>
        <fullName evidence="11">CCHC-type domain-containing protein</fullName>
    </recommendedName>
</protein>
<evidence type="ECO:0000259" key="8">
    <source>
        <dbReference type="PROSITE" id="PS51999"/>
    </source>
</evidence>
<dbReference type="GO" id="GO:0006397">
    <property type="term" value="P:mRNA processing"/>
    <property type="evidence" value="ECO:0007669"/>
    <property type="project" value="UniProtKB-KW"/>
</dbReference>
<evidence type="ECO:0000313" key="9">
    <source>
        <dbReference type="EMBL" id="PPQ84216.1"/>
    </source>
</evidence>
<dbReference type="Gene3D" id="4.10.60.10">
    <property type="entry name" value="Zinc finger, CCHC-type"/>
    <property type="match status" value="2"/>
</dbReference>
<feature type="compositionally biased region" description="Low complexity" evidence="6">
    <location>
        <begin position="14"/>
        <end position="51"/>
    </location>
</feature>
<sequence>MCLSFSTITDDNFSPTPSRTVPTRPASTRTQATPATSSSSTAVASSSRQTAPLHITSSWSASTIAPAPSAQTSSNTARQTDGGVQCECNIAAVQRTVVRETASKGRRFWTCSQSACGFFQWADDTPGSSGGAGVSVPQKRAYSMTRDASSGDGPARKCGCGEDAILLTVQKESENKGRKFWKCQRKDTPCEYFEWDDKPPKSGTFGSGGSGTASRPSSFNTNNAGVADVCYKMFHITLMTVFSAINQVTGPVMLAMFLTFSILQHVPMEMAQTTNKQEALGRAQTIGILRVPQTSATNAINRDIGQLVRIFLSYEIVQCVDFCSCPNGDSSSNTRSRSFGSSSNDKVASATCFKCQQPGHYSTSCPNGASGSSSSSKSKFTGQDSSGNACYKCGDTGHWSSKCPSGGAGSGGSKRSYSSGGSKRGRGGSSTRAKRGRGGGSKKKSAFAAADDY</sequence>
<dbReference type="PROSITE" id="PS51999">
    <property type="entry name" value="ZF_GRF"/>
    <property type="match status" value="2"/>
</dbReference>
<dbReference type="InterPro" id="IPR036875">
    <property type="entry name" value="Znf_CCHC_sf"/>
</dbReference>
<feature type="domain" description="CCHC-type" evidence="7">
    <location>
        <begin position="390"/>
        <end position="405"/>
    </location>
</feature>
<dbReference type="PANTHER" id="PTHR33680:SF1">
    <property type="entry name" value="OS05G0489500 PROTEIN"/>
    <property type="match status" value="1"/>
</dbReference>
<dbReference type="InParanoid" id="A0A409X0F4"/>
<dbReference type="SUPFAM" id="SSF57756">
    <property type="entry name" value="Retrovirus zinc finger-like domains"/>
    <property type="match status" value="1"/>
</dbReference>
<dbReference type="PROSITE" id="PS50158">
    <property type="entry name" value="ZF_CCHC"/>
    <property type="match status" value="2"/>
</dbReference>
<feature type="compositionally biased region" description="Basic residues" evidence="6">
    <location>
        <begin position="432"/>
        <end position="445"/>
    </location>
</feature>
<evidence type="ECO:0008006" key="11">
    <source>
        <dbReference type="Google" id="ProtNLM"/>
    </source>
</evidence>
<dbReference type="SMART" id="SM00343">
    <property type="entry name" value="ZnF_C2HC"/>
    <property type="match status" value="2"/>
</dbReference>
<dbReference type="GO" id="GO:0003676">
    <property type="term" value="F:nucleic acid binding"/>
    <property type="evidence" value="ECO:0007669"/>
    <property type="project" value="InterPro"/>
</dbReference>
<feature type="domain" description="GRF-type" evidence="8">
    <location>
        <begin position="86"/>
        <end position="125"/>
    </location>
</feature>
<comment type="caution">
    <text evidence="9">The sequence shown here is derived from an EMBL/GenBank/DDBJ whole genome shotgun (WGS) entry which is preliminary data.</text>
</comment>
<dbReference type="OrthoDB" id="2527451at2759"/>
<evidence type="ECO:0000256" key="1">
    <source>
        <dbReference type="ARBA" id="ARBA00022664"/>
    </source>
</evidence>
<dbReference type="Proteomes" id="UP000283269">
    <property type="component" value="Unassembled WGS sequence"/>
</dbReference>
<keyword evidence="2" id="KW-0479">Metal-binding</keyword>
<dbReference type="STRING" id="93625.A0A409X0F4"/>
<name>A0A409X0F4_PSICY</name>
<dbReference type="InterPro" id="IPR010666">
    <property type="entry name" value="Znf_GRF"/>
</dbReference>
<evidence type="ECO:0000313" key="10">
    <source>
        <dbReference type="Proteomes" id="UP000283269"/>
    </source>
</evidence>
<gene>
    <name evidence="9" type="ORF">CVT25_002159</name>
</gene>
<feature type="region of interest" description="Disordered" evidence="6">
    <location>
        <begin position="1"/>
        <end position="81"/>
    </location>
</feature>
<keyword evidence="1" id="KW-0507">mRNA processing</keyword>
<reference evidence="9 10" key="1">
    <citation type="journal article" date="2018" name="Evol. Lett.">
        <title>Horizontal gene cluster transfer increased hallucinogenic mushroom diversity.</title>
        <authorList>
            <person name="Reynolds H.T."/>
            <person name="Vijayakumar V."/>
            <person name="Gluck-Thaler E."/>
            <person name="Korotkin H.B."/>
            <person name="Matheny P.B."/>
            <person name="Slot J.C."/>
        </authorList>
    </citation>
    <scope>NUCLEOTIDE SEQUENCE [LARGE SCALE GENOMIC DNA]</scope>
    <source>
        <strain evidence="9 10">2631</strain>
    </source>
</reference>
<feature type="compositionally biased region" description="Polar residues" evidence="6">
    <location>
        <begin position="1"/>
        <end position="13"/>
    </location>
</feature>
<evidence type="ECO:0000256" key="6">
    <source>
        <dbReference type="SAM" id="MobiDB-lite"/>
    </source>
</evidence>
<feature type="compositionally biased region" description="Polar residues" evidence="6">
    <location>
        <begin position="55"/>
        <end position="79"/>
    </location>
</feature>
<evidence type="ECO:0000256" key="4">
    <source>
        <dbReference type="ARBA" id="ARBA00022833"/>
    </source>
</evidence>